<feature type="domain" description="NPH3" evidence="5">
    <location>
        <begin position="208"/>
        <end position="515"/>
    </location>
</feature>
<feature type="region of interest" description="Disordered" evidence="4">
    <location>
        <begin position="368"/>
        <end position="389"/>
    </location>
</feature>
<dbReference type="InterPro" id="IPR011333">
    <property type="entry name" value="SKP1/BTB/POZ_sf"/>
</dbReference>
<feature type="region of interest" description="Disordered" evidence="4">
    <location>
        <begin position="258"/>
        <end position="278"/>
    </location>
</feature>
<dbReference type="AlphaFoldDB" id="A0A2C9UT08"/>
<dbReference type="Pfam" id="PF03000">
    <property type="entry name" value="NPH3"/>
    <property type="match status" value="1"/>
</dbReference>
<evidence type="ECO:0000259" key="5">
    <source>
        <dbReference type="PROSITE" id="PS51649"/>
    </source>
</evidence>
<proteinExistence type="inferred from homology"/>
<dbReference type="Proteomes" id="UP000091857">
    <property type="component" value="Chromosome 12"/>
</dbReference>
<comment type="pathway">
    <text evidence="1">Protein modification; protein ubiquitination.</text>
</comment>
<evidence type="ECO:0000256" key="1">
    <source>
        <dbReference type="ARBA" id="ARBA00004906"/>
    </source>
</evidence>
<dbReference type="EMBL" id="CM004398">
    <property type="protein sequence ID" value="OAY34464.1"/>
    <property type="molecule type" value="Genomic_DNA"/>
</dbReference>
<dbReference type="InterPro" id="IPR043454">
    <property type="entry name" value="NPH3/RPT2-like"/>
</dbReference>
<accession>A0A2C9UT08</accession>
<sequence length="628" mass="69769">MKFMKLGSRPDTFYTAEAVRSVSSEVSSDLIIQVKGSRYLLHKFPLLSKCLRLQRLCSESPESSQHQIVQLPDFPGGIEAFELCAKFCYGITITLSAYNIVAARCAAEYLQMTEDVEKGNLIYKLEVFLNSCVLNGWKDSIVTLQSTKAFPLWSEDIGITSRCIEAIASKVLTQPSKIGLSHSQSRRVRDDVSCNGAESQRHKPASKLWWAEDMAELGIDLYWRTMVAIKSNGKVASNLIGDALKIYAARWLPNISRPRNANNEEASDSDSDSENETNSKHRLLLESIVSLLPADKGAVSCSFLLKLLKAANILNASSSSKMELARRVGLQLEEATVNDLLIPSFSNANDTLYDVNLVMTILEQFKLQGQSPPTSPPRSKLGFERRRSRSAENIDMEFQESRRSSSASHSSKLKVAKVVDGYLQQIASDVNLPLSKFIALAESIPDFARHDHDDLYRAIDIYLKAHPELTKSERKRLCRTLDCKKLSVEACMHAAQNELLPLRVVVQVLFFEQARAAMAGGKVTELPRNIKALLASHDIDPSRSTAALSTTTSIAAEDQWSVSGLKSPKSKLSTLRMKLAEDDLEEHDLQSNGTGRASKFKAIRALPTRPRRMFSKLLSINRSAGEKN</sequence>
<dbReference type="InterPro" id="IPR027356">
    <property type="entry name" value="NPH3_dom"/>
</dbReference>
<protein>
    <recommendedName>
        <fullName evidence="5">NPH3 domain-containing protein</fullName>
    </recommendedName>
</protein>
<dbReference type="Gene3D" id="3.30.710.10">
    <property type="entry name" value="Potassium Channel Kv1.1, Chain A"/>
    <property type="match status" value="1"/>
</dbReference>
<comment type="caution">
    <text evidence="6">The sequence shown here is derived from an EMBL/GenBank/DDBJ whole genome shotgun (WGS) entry which is preliminary data.</text>
</comment>
<feature type="compositionally biased region" description="Acidic residues" evidence="4">
    <location>
        <begin position="265"/>
        <end position="275"/>
    </location>
</feature>
<dbReference type="UniPathway" id="UPA00143"/>
<comment type="similarity">
    <text evidence="3">Belongs to the NPH3 family.</text>
</comment>
<dbReference type="OMA" id="DERFMNQ"/>
<gene>
    <name evidence="6" type="ORF">MANES_12G022400v8</name>
</gene>
<dbReference type="Gramene" id="Manes.12G022400.7.v8.1">
    <property type="protein sequence ID" value="Manes.12G022400.7.v8.1.CDS"/>
    <property type="gene ID" value="Manes.12G022400.v8.1"/>
</dbReference>
<dbReference type="STRING" id="3983.A0A2C9UT08"/>
<organism evidence="6 7">
    <name type="scientific">Manihot esculenta</name>
    <name type="common">Cassava</name>
    <name type="synonym">Jatropha manihot</name>
    <dbReference type="NCBI Taxonomy" id="3983"/>
    <lineage>
        <taxon>Eukaryota</taxon>
        <taxon>Viridiplantae</taxon>
        <taxon>Streptophyta</taxon>
        <taxon>Embryophyta</taxon>
        <taxon>Tracheophyta</taxon>
        <taxon>Spermatophyta</taxon>
        <taxon>Magnoliopsida</taxon>
        <taxon>eudicotyledons</taxon>
        <taxon>Gunneridae</taxon>
        <taxon>Pentapetalae</taxon>
        <taxon>rosids</taxon>
        <taxon>fabids</taxon>
        <taxon>Malpighiales</taxon>
        <taxon>Euphorbiaceae</taxon>
        <taxon>Crotonoideae</taxon>
        <taxon>Manihoteae</taxon>
        <taxon>Manihot</taxon>
    </lineage>
</organism>
<dbReference type="Gramene" id="Manes.12G022400.6.v8.1">
    <property type="protein sequence ID" value="Manes.12G022400.6.v8.1.CDS"/>
    <property type="gene ID" value="Manes.12G022400.v8.1"/>
</dbReference>
<dbReference type="PROSITE" id="PS51649">
    <property type="entry name" value="NPH3"/>
    <property type="match status" value="1"/>
</dbReference>
<dbReference type="SUPFAM" id="SSF54695">
    <property type="entry name" value="POZ domain"/>
    <property type="match status" value="1"/>
</dbReference>
<name>A0A2C9UT08_MANES</name>
<evidence type="ECO:0000313" key="6">
    <source>
        <dbReference type="EMBL" id="OAY34464.1"/>
    </source>
</evidence>
<keyword evidence="2" id="KW-0833">Ubl conjugation pathway</keyword>
<dbReference type="OrthoDB" id="624345at2759"/>
<dbReference type="PANTHER" id="PTHR32370">
    <property type="entry name" value="OS12G0117600 PROTEIN"/>
    <property type="match status" value="1"/>
</dbReference>
<evidence type="ECO:0000256" key="4">
    <source>
        <dbReference type="SAM" id="MobiDB-lite"/>
    </source>
</evidence>
<dbReference type="GO" id="GO:0016567">
    <property type="term" value="P:protein ubiquitination"/>
    <property type="evidence" value="ECO:0007669"/>
    <property type="project" value="UniProtKB-UniPathway"/>
</dbReference>
<keyword evidence="7" id="KW-1185">Reference proteome</keyword>
<evidence type="ECO:0000256" key="2">
    <source>
        <dbReference type="ARBA" id="ARBA00022786"/>
    </source>
</evidence>
<evidence type="ECO:0000313" key="7">
    <source>
        <dbReference type="Proteomes" id="UP000091857"/>
    </source>
</evidence>
<evidence type="ECO:0000256" key="3">
    <source>
        <dbReference type="PROSITE-ProRule" id="PRU00982"/>
    </source>
</evidence>
<reference evidence="7" key="1">
    <citation type="journal article" date="2016" name="Nat. Biotechnol.">
        <title>Sequencing wild and cultivated cassava and related species reveals extensive interspecific hybridization and genetic diversity.</title>
        <authorList>
            <person name="Bredeson J.V."/>
            <person name="Lyons J.B."/>
            <person name="Prochnik S.E."/>
            <person name="Wu G.A."/>
            <person name="Ha C.M."/>
            <person name="Edsinger-Gonzales E."/>
            <person name="Grimwood J."/>
            <person name="Schmutz J."/>
            <person name="Rabbi I.Y."/>
            <person name="Egesi C."/>
            <person name="Nauluvula P."/>
            <person name="Lebot V."/>
            <person name="Ndunguru J."/>
            <person name="Mkamilo G."/>
            <person name="Bart R.S."/>
            <person name="Setter T.L."/>
            <person name="Gleadow R.M."/>
            <person name="Kulakow P."/>
            <person name="Ferguson M.E."/>
            <person name="Rounsley S."/>
            <person name="Rokhsar D.S."/>
        </authorList>
    </citation>
    <scope>NUCLEOTIDE SEQUENCE [LARGE SCALE GENOMIC DNA]</scope>
    <source>
        <strain evidence="7">cv. AM560-2</strain>
    </source>
</reference>